<keyword evidence="5" id="KW-0539">Nucleus</keyword>
<comment type="subcellular location">
    <subcellularLocation>
        <location evidence="1">Nucleus</location>
    </subcellularLocation>
</comment>
<dbReference type="GeneID" id="27330425"/>
<dbReference type="PANTHER" id="PTHR14978:SF0">
    <property type="entry name" value="BETA-CATENIN-LIKE PROTEIN 1"/>
    <property type="match status" value="1"/>
</dbReference>
<dbReference type="SUPFAM" id="SSF48371">
    <property type="entry name" value="ARM repeat"/>
    <property type="match status" value="1"/>
</dbReference>
<dbReference type="VEuPathDB" id="FungiDB:PV08_03342"/>
<proteinExistence type="predicted"/>
<dbReference type="InterPro" id="IPR016024">
    <property type="entry name" value="ARM-type_fold"/>
</dbReference>
<evidence type="ECO:0000313" key="8">
    <source>
        <dbReference type="EMBL" id="KIW19052.1"/>
    </source>
</evidence>
<reference evidence="8 9" key="1">
    <citation type="submission" date="2015-01" db="EMBL/GenBank/DDBJ databases">
        <title>The Genome Sequence of Exophiala spinifera CBS89968.</title>
        <authorList>
            <consortium name="The Broad Institute Genomics Platform"/>
            <person name="Cuomo C."/>
            <person name="de Hoog S."/>
            <person name="Gorbushina A."/>
            <person name="Stielow B."/>
            <person name="Teixiera M."/>
            <person name="Abouelleil A."/>
            <person name="Chapman S.B."/>
            <person name="Priest M."/>
            <person name="Young S.K."/>
            <person name="Wortman J."/>
            <person name="Nusbaum C."/>
            <person name="Birren B."/>
        </authorList>
    </citation>
    <scope>NUCLEOTIDE SEQUENCE [LARGE SCALE GENOMIC DNA]</scope>
    <source>
        <strain evidence="8 9">CBS 89968</strain>
    </source>
</reference>
<evidence type="ECO:0000256" key="4">
    <source>
        <dbReference type="ARBA" id="ARBA00023054"/>
    </source>
</evidence>
<dbReference type="GO" id="GO:0005681">
    <property type="term" value="C:spliceosomal complex"/>
    <property type="evidence" value="ECO:0007669"/>
    <property type="project" value="TreeGrafter"/>
</dbReference>
<feature type="compositionally biased region" description="Polar residues" evidence="6">
    <location>
        <begin position="22"/>
        <end position="60"/>
    </location>
</feature>
<evidence type="ECO:0000259" key="7">
    <source>
        <dbReference type="SMART" id="SM01156"/>
    </source>
</evidence>
<organism evidence="8 9">
    <name type="scientific">Exophiala spinifera</name>
    <dbReference type="NCBI Taxonomy" id="91928"/>
    <lineage>
        <taxon>Eukaryota</taxon>
        <taxon>Fungi</taxon>
        <taxon>Dikarya</taxon>
        <taxon>Ascomycota</taxon>
        <taxon>Pezizomycotina</taxon>
        <taxon>Eurotiomycetes</taxon>
        <taxon>Chaetothyriomycetidae</taxon>
        <taxon>Chaetothyriales</taxon>
        <taxon>Herpotrichiellaceae</taxon>
        <taxon>Exophiala</taxon>
    </lineage>
</organism>
<evidence type="ECO:0000256" key="5">
    <source>
        <dbReference type="ARBA" id="ARBA00023242"/>
    </source>
</evidence>
<gene>
    <name evidence="8" type="ORF">PV08_03342</name>
</gene>
<dbReference type="STRING" id="91928.A0A0D2A2B0"/>
<keyword evidence="3" id="KW-0677">Repeat</keyword>
<dbReference type="FunFam" id="1.25.10.10:FF:001136">
    <property type="entry name" value="Beta-catenin-like protein 1"/>
    <property type="match status" value="1"/>
</dbReference>
<name>A0A0D2A2B0_9EURO</name>
<evidence type="ECO:0000256" key="6">
    <source>
        <dbReference type="SAM" id="MobiDB-lite"/>
    </source>
</evidence>
<dbReference type="OrthoDB" id="1898821at2759"/>
<sequence>MTSIDELFRKPNALPKRKLEDPNTTFSQALSNKSSKLTDGSSPRSNGHESSTSDPKSNGKSAFVQDEILDEKDVEAGPARPPGDDDVEDDAGDDDEGRFFGGGVTKQEREVIDFIEQNENGDVEEKIDSAWLRRTAINFERKINKNAELRAKYESEPMKFVGSEADLDSEIKGLSLLSEHGELYEEFVKLGCAGSLVGLLAHENTDIAISVCELLAELTDEDSSSSEEQWKTLVQAMIEADLIDLLVSDLGRLDEANESDRTGVYHILNVLENIFSDTQYQEVAGSKDGLMQWLLSRVKKADPTARGKVGQNRQYAAELLAILLQSNRTNRDRFARKEGVDALLELLSVYRKRDPEKDSDEEEYAENLFDCLACVVEERLPADKFIEGEGVELCLIMLREGRLAKARALRVLDHAMSGANAVAVSMKFVDAAGLKTIFGMLMKSHKMERSLLEHLIGILASLLRYLPGGTAERIRTLAKFVENNYEKTHKLVELRKEYKTRLIKTDAQIQRERQDMNEAQLEEHADEWLSRRLDAGLFSLQALELILSWMVAEDTGARETITVLLGEDGLKVLERSLRDQLDGMDAGQGEEGKATEEMLEALLLCVEQ</sequence>
<dbReference type="Proteomes" id="UP000053328">
    <property type="component" value="Unassembled WGS sequence"/>
</dbReference>
<dbReference type="SMART" id="SM01156">
    <property type="entry name" value="DUF1716"/>
    <property type="match status" value="1"/>
</dbReference>
<keyword evidence="9" id="KW-1185">Reference proteome</keyword>
<evidence type="ECO:0000256" key="1">
    <source>
        <dbReference type="ARBA" id="ARBA00004123"/>
    </source>
</evidence>
<evidence type="ECO:0000256" key="3">
    <source>
        <dbReference type="ARBA" id="ARBA00022737"/>
    </source>
</evidence>
<dbReference type="Pfam" id="PF08216">
    <property type="entry name" value="CTNNBL"/>
    <property type="match status" value="1"/>
</dbReference>
<dbReference type="Gene3D" id="1.25.10.10">
    <property type="entry name" value="Leucine-rich Repeat Variant"/>
    <property type="match status" value="1"/>
</dbReference>
<dbReference type="PANTHER" id="PTHR14978">
    <property type="entry name" value="BETA-CATENIN-LIKE PROTEIN 1 NUCLEAR ASSOCIATED PROTEIN"/>
    <property type="match status" value="1"/>
</dbReference>
<protein>
    <recommendedName>
        <fullName evidence="7">Beta-catenin-like protein 1 N-terminal domain-containing protein</fullName>
    </recommendedName>
</protein>
<feature type="region of interest" description="Disordered" evidence="6">
    <location>
        <begin position="1"/>
        <end position="102"/>
    </location>
</feature>
<dbReference type="EMBL" id="KN847493">
    <property type="protein sequence ID" value="KIW19052.1"/>
    <property type="molecule type" value="Genomic_DNA"/>
</dbReference>
<feature type="domain" description="Beta-catenin-like protein 1 N-terminal" evidence="7">
    <location>
        <begin position="107"/>
        <end position="212"/>
    </location>
</feature>
<keyword evidence="4" id="KW-0175">Coiled coil</keyword>
<dbReference type="AlphaFoldDB" id="A0A0D2A2B0"/>
<feature type="compositionally biased region" description="Acidic residues" evidence="6">
    <location>
        <begin position="84"/>
        <end position="96"/>
    </location>
</feature>
<evidence type="ECO:0000256" key="2">
    <source>
        <dbReference type="ARBA" id="ARBA00022553"/>
    </source>
</evidence>
<dbReference type="InterPro" id="IPR013180">
    <property type="entry name" value="CTNNBL1_N"/>
</dbReference>
<accession>A0A0D2A2B0</accession>
<keyword evidence="2" id="KW-0597">Phosphoprotein</keyword>
<dbReference type="GO" id="GO:0010467">
    <property type="term" value="P:gene expression"/>
    <property type="evidence" value="ECO:0007669"/>
    <property type="project" value="UniProtKB-ARBA"/>
</dbReference>
<dbReference type="InterPro" id="IPR011989">
    <property type="entry name" value="ARM-like"/>
</dbReference>
<dbReference type="InterPro" id="IPR039678">
    <property type="entry name" value="CTNNBL1"/>
</dbReference>
<evidence type="ECO:0000313" key="9">
    <source>
        <dbReference type="Proteomes" id="UP000053328"/>
    </source>
</evidence>
<dbReference type="RefSeq" id="XP_016239268.1">
    <property type="nucleotide sequence ID" value="XM_016377698.1"/>
</dbReference>
<dbReference type="HOGENOM" id="CLU_017098_0_0_1"/>